<keyword evidence="2" id="KW-1133">Transmembrane helix</keyword>
<feature type="compositionally biased region" description="Acidic residues" evidence="1">
    <location>
        <begin position="235"/>
        <end position="246"/>
    </location>
</feature>
<evidence type="ECO:0000313" key="3">
    <source>
        <dbReference type="Ensembl" id="ENSMAMP00000001351.1"/>
    </source>
</evidence>
<keyword evidence="4" id="KW-1185">Reference proteome</keyword>
<dbReference type="GeneTree" id="ENSGT00390000004161"/>
<dbReference type="Ensembl" id="ENSMAMT00000001379.2">
    <property type="protein sequence ID" value="ENSMAMP00000001351.1"/>
    <property type="gene ID" value="ENSMAMG00000000976.2"/>
</dbReference>
<dbReference type="Pfam" id="PF15029">
    <property type="entry name" value="TMEM174"/>
    <property type="match status" value="1"/>
</dbReference>
<feature type="region of interest" description="Disordered" evidence="1">
    <location>
        <begin position="29"/>
        <end position="55"/>
    </location>
</feature>
<evidence type="ECO:0000256" key="1">
    <source>
        <dbReference type="SAM" id="MobiDB-lite"/>
    </source>
</evidence>
<accession>A0A3Q3KW66</accession>
<dbReference type="RefSeq" id="XP_026154144.1">
    <property type="nucleotide sequence ID" value="XM_026298359.1"/>
</dbReference>
<keyword evidence="2" id="KW-0812">Transmembrane</keyword>
<feature type="transmembrane region" description="Helical" evidence="2">
    <location>
        <begin position="63"/>
        <end position="82"/>
    </location>
</feature>
<dbReference type="STRING" id="205130.ENSMAMP00000001351"/>
<feature type="transmembrane region" description="Helical" evidence="2">
    <location>
        <begin position="102"/>
        <end position="124"/>
    </location>
</feature>
<name>A0A3Q3KW66_9TELE</name>
<reference evidence="3" key="2">
    <citation type="submission" date="2025-09" db="UniProtKB">
        <authorList>
            <consortium name="Ensembl"/>
        </authorList>
    </citation>
    <scope>IDENTIFICATION</scope>
</reference>
<organism evidence="3 4">
    <name type="scientific">Mastacembelus armatus</name>
    <name type="common">zig-zag eel</name>
    <dbReference type="NCBI Taxonomy" id="205130"/>
    <lineage>
        <taxon>Eukaryota</taxon>
        <taxon>Metazoa</taxon>
        <taxon>Chordata</taxon>
        <taxon>Craniata</taxon>
        <taxon>Vertebrata</taxon>
        <taxon>Euteleostomi</taxon>
        <taxon>Actinopterygii</taxon>
        <taxon>Neopterygii</taxon>
        <taxon>Teleostei</taxon>
        <taxon>Neoteleostei</taxon>
        <taxon>Acanthomorphata</taxon>
        <taxon>Anabantaria</taxon>
        <taxon>Synbranchiformes</taxon>
        <taxon>Mastacembelidae</taxon>
        <taxon>Mastacembelus</taxon>
    </lineage>
</organism>
<dbReference type="AlphaFoldDB" id="A0A3Q3KW66"/>
<keyword evidence="2" id="KW-0472">Membrane</keyword>
<dbReference type="GeneID" id="113125078"/>
<reference evidence="3" key="1">
    <citation type="submission" date="2025-08" db="UniProtKB">
        <authorList>
            <consortium name="Ensembl"/>
        </authorList>
    </citation>
    <scope>IDENTIFICATION</scope>
</reference>
<evidence type="ECO:0000313" key="4">
    <source>
        <dbReference type="Proteomes" id="UP000261640"/>
    </source>
</evidence>
<protein>
    <submittedName>
        <fullName evidence="3">Transmembrane protein 174</fullName>
    </submittedName>
</protein>
<feature type="region of interest" description="Disordered" evidence="1">
    <location>
        <begin position="215"/>
        <end position="254"/>
    </location>
</feature>
<dbReference type="InterPro" id="IPR027835">
    <property type="entry name" value="TMEM174"/>
</dbReference>
<dbReference type="Proteomes" id="UP000261640">
    <property type="component" value="Unplaced"/>
</dbReference>
<proteinExistence type="predicted"/>
<dbReference type="InParanoid" id="A0A3Q3KW66"/>
<sequence length="268" mass="29357">MDSQGPQSFWTDIVGQRLAMETNSARNPRAILSGLPDDPTQTVSPAPHPRQSDSLLDGEKTGATLLFSGVILALVGITFTNLGWKHYQASSDFVWTQLLGPILISVGGTFVLTSVCKFGVMSWWSCRHWGKEVPVRPEMEQTSRAPFFTISALSQPIMLNSTTTMLPTPPAYDGITQEVRRASDFLHVSFVDGVHVALPAHDGVNCVGNAAFTSEEEDSPTSCTETYQRRRTEKTEDESGCADESDATCSSPPAYEDLYPYFNKHSLS</sequence>
<dbReference type="OrthoDB" id="9931655at2759"/>
<evidence type="ECO:0000256" key="2">
    <source>
        <dbReference type="SAM" id="Phobius"/>
    </source>
</evidence>
<dbReference type="PANTHER" id="PTHR31020">
    <property type="entry name" value="TRANSMEMBRANE PROTEIN 174"/>
    <property type="match status" value="1"/>
</dbReference>
<dbReference type="PANTHER" id="PTHR31020:SF1">
    <property type="entry name" value="TRANSMEMBRANE PROTEIN 174"/>
    <property type="match status" value="1"/>
</dbReference>